<dbReference type="Proteomes" id="UP000769157">
    <property type="component" value="Unassembled WGS sequence"/>
</dbReference>
<gene>
    <name evidence="4" type="ORF">OGAPHI_000868</name>
</gene>
<organism evidence="4 5">
    <name type="scientific">Ogataea philodendri</name>
    <dbReference type="NCBI Taxonomy" id="1378263"/>
    <lineage>
        <taxon>Eukaryota</taxon>
        <taxon>Fungi</taxon>
        <taxon>Dikarya</taxon>
        <taxon>Ascomycota</taxon>
        <taxon>Saccharomycotina</taxon>
        <taxon>Pichiomycetes</taxon>
        <taxon>Pichiales</taxon>
        <taxon>Pichiaceae</taxon>
        <taxon>Ogataea</taxon>
    </lineage>
</organism>
<dbReference type="PANTHER" id="PTHR43618">
    <property type="entry name" value="7-ALPHA-HYDROXYSTEROID DEHYDROGENASE"/>
    <property type="match status" value="1"/>
</dbReference>
<evidence type="ECO:0000313" key="5">
    <source>
        <dbReference type="Proteomes" id="UP000769157"/>
    </source>
</evidence>
<dbReference type="OrthoDB" id="294295at2759"/>
<sequence>MSTLSLSNLFEIAGRQAVVTGAGSGIGQMITQGFIANGVHVAAVDLYQDRLNETVALCKKLKLKTDSDAKLTTLCYDIGDQASNKALVDKLNTEYEEIDILINCAGIRIQNPKTFHPGDSLDDLSDAANSIQWRDFQKTFDINVIGMYFLTTGLIKKLGKAAEKGDGRGSVVCFSSPASVHTNQFVPTYQLSKAAIDHMVRIMAAEFADKYIRVNAISPGLYESRMTPMSTDDPTSNIRYVHLVPARRAGTQEEMVATVLWLCSKGGAYMDGRNIRMDGGRLLTLKGHLYSDE</sequence>
<dbReference type="CDD" id="cd05233">
    <property type="entry name" value="SDR_c"/>
    <property type="match status" value="1"/>
</dbReference>
<evidence type="ECO:0000256" key="1">
    <source>
        <dbReference type="ARBA" id="ARBA00006484"/>
    </source>
</evidence>
<dbReference type="Gene3D" id="3.40.50.720">
    <property type="entry name" value="NAD(P)-binding Rossmann-like Domain"/>
    <property type="match status" value="1"/>
</dbReference>
<dbReference type="GO" id="GO:0016491">
    <property type="term" value="F:oxidoreductase activity"/>
    <property type="evidence" value="ECO:0007669"/>
    <property type="project" value="UniProtKB-KW"/>
</dbReference>
<evidence type="ECO:0000313" key="4">
    <source>
        <dbReference type="EMBL" id="KAH3671157.1"/>
    </source>
</evidence>
<dbReference type="Pfam" id="PF13561">
    <property type="entry name" value="adh_short_C2"/>
    <property type="match status" value="1"/>
</dbReference>
<comment type="similarity">
    <text evidence="1">Belongs to the short-chain dehydrogenases/reductases (SDR) family.</text>
</comment>
<dbReference type="PANTHER" id="PTHR43618:SF8">
    <property type="entry name" value="7ALPHA-HYDROXYSTEROID DEHYDROGENASE"/>
    <property type="match status" value="1"/>
</dbReference>
<reference evidence="4" key="2">
    <citation type="submission" date="2021-01" db="EMBL/GenBank/DDBJ databases">
        <authorList>
            <person name="Schikora-Tamarit M.A."/>
        </authorList>
    </citation>
    <scope>NUCLEOTIDE SEQUENCE</scope>
    <source>
        <strain evidence="4">CBS6075</strain>
    </source>
</reference>
<accession>A0A9P8PH39</accession>
<dbReference type="InterPro" id="IPR052178">
    <property type="entry name" value="Sec_Metab_Biosynth_SDR"/>
</dbReference>
<comment type="caution">
    <text evidence="4">The sequence shown here is derived from an EMBL/GenBank/DDBJ whole genome shotgun (WGS) entry which is preliminary data.</text>
</comment>
<proteinExistence type="inferred from homology"/>
<evidence type="ECO:0000256" key="3">
    <source>
        <dbReference type="ARBA" id="ARBA00023002"/>
    </source>
</evidence>
<reference evidence="4" key="1">
    <citation type="journal article" date="2021" name="Open Biol.">
        <title>Shared evolutionary footprints suggest mitochondrial oxidative damage underlies multiple complex I losses in fungi.</title>
        <authorList>
            <person name="Schikora-Tamarit M.A."/>
            <person name="Marcet-Houben M."/>
            <person name="Nosek J."/>
            <person name="Gabaldon T."/>
        </authorList>
    </citation>
    <scope>NUCLEOTIDE SEQUENCE</scope>
    <source>
        <strain evidence="4">CBS6075</strain>
    </source>
</reference>
<name>A0A9P8PH39_9ASCO</name>
<dbReference type="InterPro" id="IPR002347">
    <property type="entry name" value="SDR_fam"/>
</dbReference>
<protein>
    <submittedName>
        <fullName evidence="4">Uncharacterized protein</fullName>
    </submittedName>
</protein>
<keyword evidence="5" id="KW-1185">Reference proteome</keyword>
<dbReference type="InterPro" id="IPR036291">
    <property type="entry name" value="NAD(P)-bd_dom_sf"/>
</dbReference>
<keyword evidence="2" id="KW-0521">NADP</keyword>
<dbReference type="GeneID" id="70232836"/>
<dbReference type="EMBL" id="JAEUBE010000084">
    <property type="protein sequence ID" value="KAH3671157.1"/>
    <property type="molecule type" value="Genomic_DNA"/>
</dbReference>
<dbReference type="PRINTS" id="PR00081">
    <property type="entry name" value="GDHRDH"/>
</dbReference>
<evidence type="ECO:0000256" key="2">
    <source>
        <dbReference type="ARBA" id="ARBA00022857"/>
    </source>
</evidence>
<dbReference type="RefSeq" id="XP_046064525.1">
    <property type="nucleotide sequence ID" value="XM_046209010.1"/>
</dbReference>
<dbReference type="AlphaFoldDB" id="A0A9P8PH39"/>
<dbReference type="SUPFAM" id="SSF51735">
    <property type="entry name" value="NAD(P)-binding Rossmann-fold domains"/>
    <property type="match status" value="1"/>
</dbReference>
<keyword evidence="3" id="KW-0560">Oxidoreductase</keyword>